<keyword evidence="8 9" id="KW-0325">Glycoprotein</keyword>
<evidence type="ECO:0000256" key="2">
    <source>
        <dbReference type="ARBA" id="ARBA00006339"/>
    </source>
</evidence>
<organism evidence="11 12">
    <name type="scientific">Branchiostoma lanceolatum</name>
    <name type="common">Common lancelet</name>
    <name type="synonym">Amphioxus lanceolatum</name>
    <dbReference type="NCBI Taxonomy" id="7740"/>
    <lineage>
        <taxon>Eukaryota</taxon>
        <taxon>Metazoa</taxon>
        <taxon>Chordata</taxon>
        <taxon>Cephalochordata</taxon>
        <taxon>Leptocardii</taxon>
        <taxon>Amphioxiformes</taxon>
        <taxon>Branchiostomatidae</taxon>
        <taxon>Branchiostoma</taxon>
    </lineage>
</organism>
<keyword evidence="12" id="KW-1185">Reference proteome</keyword>
<name>A0A8K0A124_BRALA</name>
<evidence type="ECO:0000256" key="6">
    <source>
        <dbReference type="ARBA" id="ARBA00023034"/>
    </source>
</evidence>
<dbReference type="EMBL" id="OV696691">
    <property type="protein sequence ID" value="CAH1266977.1"/>
    <property type="molecule type" value="Genomic_DNA"/>
</dbReference>
<keyword evidence="9" id="KW-0119">Carbohydrate metabolism</keyword>
<keyword evidence="4" id="KW-0812">Transmembrane</keyword>
<protein>
    <recommendedName>
        <fullName evidence="9">Carbohydrate sulfotransferase</fullName>
        <ecNumber evidence="9">2.8.2.-</ecNumber>
    </recommendedName>
</protein>
<evidence type="ECO:0000256" key="7">
    <source>
        <dbReference type="ARBA" id="ARBA00023136"/>
    </source>
</evidence>
<dbReference type="AlphaFoldDB" id="A0A8K0A124"/>
<dbReference type="Pfam" id="PF03567">
    <property type="entry name" value="Sulfotransfer_2"/>
    <property type="match status" value="1"/>
</dbReference>
<evidence type="ECO:0000256" key="4">
    <source>
        <dbReference type="ARBA" id="ARBA00022692"/>
    </source>
</evidence>
<dbReference type="PANTHER" id="PTHR12137">
    <property type="entry name" value="CARBOHYDRATE SULFOTRANSFERASE"/>
    <property type="match status" value="1"/>
</dbReference>
<keyword evidence="6 9" id="KW-0333">Golgi apparatus</keyword>
<dbReference type="OrthoDB" id="2019940at2759"/>
<evidence type="ECO:0000313" key="11">
    <source>
        <dbReference type="EMBL" id="CAH1266977.1"/>
    </source>
</evidence>
<reference evidence="11" key="1">
    <citation type="submission" date="2022-01" db="EMBL/GenBank/DDBJ databases">
        <authorList>
            <person name="Braso-Vives M."/>
        </authorList>
    </citation>
    <scope>NUCLEOTIDE SEQUENCE</scope>
</reference>
<evidence type="ECO:0000256" key="3">
    <source>
        <dbReference type="ARBA" id="ARBA00022679"/>
    </source>
</evidence>
<evidence type="ECO:0000256" key="8">
    <source>
        <dbReference type="ARBA" id="ARBA00023180"/>
    </source>
</evidence>
<feature type="compositionally biased region" description="Basic and acidic residues" evidence="10">
    <location>
        <begin position="53"/>
        <end position="63"/>
    </location>
</feature>
<dbReference type="InterPro" id="IPR005331">
    <property type="entry name" value="Sulfotransferase"/>
</dbReference>
<dbReference type="GO" id="GO:0016051">
    <property type="term" value="P:carbohydrate biosynthetic process"/>
    <property type="evidence" value="ECO:0007669"/>
    <property type="project" value="InterPro"/>
</dbReference>
<keyword evidence="9" id="KW-0735">Signal-anchor</keyword>
<keyword evidence="3 9" id="KW-0808">Transferase</keyword>
<dbReference type="GO" id="GO:0000139">
    <property type="term" value="C:Golgi membrane"/>
    <property type="evidence" value="ECO:0007669"/>
    <property type="project" value="UniProtKB-SubCell"/>
</dbReference>
<evidence type="ECO:0000256" key="9">
    <source>
        <dbReference type="RuleBase" id="RU364020"/>
    </source>
</evidence>
<dbReference type="Proteomes" id="UP000838412">
    <property type="component" value="Chromosome 6"/>
</dbReference>
<dbReference type="EC" id="2.8.2.-" evidence="9"/>
<keyword evidence="7" id="KW-0472">Membrane</keyword>
<evidence type="ECO:0000256" key="1">
    <source>
        <dbReference type="ARBA" id="ARBA00004323"/>
    </source>
</evidence>
<comment type="subcellular location">
    <subcellularLocation>
        <location evidence="1 9">Golgi apparatus membrane</location>
        <topology evidence="1 9">Single-pass type II membrane protein</topology>
    </subcellularLocation>
</comment>
<feature type="region of interest" description="Disordered" evidence="10">
    <location>
        <begin position="40"/>
        <end position="63"/>
    </location>
</feature>
<dbReference type="InterPro" id="IPR018011">
    <property type="entry name" value="Carb_sulfotrans_8-10"/>
</dbReference>
<evidence type="ECO:0000256" key="10">
    <source>
        <dbReference type="SAM" id="MobiDB-lite"/>
    </source>
</evidence>
<dbReference type="PANTHER" id="PTHR12137:SF33">
    <property type="entry name" value="CARBOHYDRATE SULFOTRANSFERASE 14"/>
    <property type="match status" value="1"/>
</dbReference>
<evidence type="ECO:0000313" key="12">
    <source>
        <dbReference type="Proteomes" id="UP000838412"/>
    </source>
</evidence>
<gene>
    <name evidence="11" type="primary">CHST14</name>
    <name evidence="11" type="ORF">BLAG_LOCUS20472</name>
</gene>
<comment type="similarity">
    <text evidence="2 9">Belongs to the sulfotransferase 2 family.</text>
</comment>
<accession>A0A8K0A124</accession>
<proteinExistence type="inferred from homology"/>
<keyword evidence="5" id="KW-1133">Transmembrane helix</keyword>
<dbReference type="GO" id="GO:0008146">
    <property type="term" value="F:sulfotransferase activity"/>
    <property type="evidence" value="ECO:0007669"/>
    <property type="project" value="InterPro"/>
</dbReference>
<evidence type="ECO:0000256" key="5">
    <source>
        <dbReference type="ARBA" id="ARBA00022989"/>
    </source>
</evidence>
<sequence>MLWGRRSSRFLLGLGGLAVLSMLMTWIVLGRSPQARRGRLVPAWDRGTSAPRPAERAEAPAESQDFKVQRDIQNYTIQSVCSREGMPRSPYNLEAWEQKTLFRHIIVNDKYKFLYCYIPKVACSNWKKVIKVLDGKIENVEKRVKMDHRKDLVFLSDLPADEVKSRLESYYKFMFVRDPMQRLLSAYRDKFANKAIVDFPLRYGRDIIRKYRANAPENVNGTDMTFSEFVHYLSDTDPREMNEHWQPFTKLCQPCSIQYDFIGTQQNLEADANHVLRAVGAPPSVRFPQRQAYYKPTNKNILRQYLSEGSQFSGKRIFNTQGQHVKAQTNSGQTNLKHV</sequence>